<feature type="domain" description="PseI/NeuA/B-like" evidence="1">
    <location>
        <begin position="51"/>
        <end position="224"/>
    </location>
</feature>
<dbReference type="GeneID" id="29738820"/>
<dbReference type="SUPFAM" id="SSF51569">
    <property type="entry name" value="Aldolase"/>
    <property type="match status" value="1"/>
</dbReference>
<dbReference type="Gene3D" id="3.20.20.70">
    <property type="entry name" value="Aldolase class I"/>
    <property type="match status" value="1"/>
</dbReference>
<dbReference type="Pfam" id="PF03102">
    <property type="entry name" value="NeuB"/>
    <property type="match status" value="1"/>
</dbReference>
<evidence type="ECO:0000313" key="3">
    <source>
        <dbReference type="Proteomes" id="UP000189337"/>
    </source>
</evidence>
<accession>A0AB73LW73</accession>
<proteinExistence type="predicted"/>
<dbReference type="GO" id="GO:0047444">
    <property type="term" value="F:N-acylneuraminate-9-phosphate synthase activity"/>
    <property type="evidence" value="ECO:0007669"/>
    <property type="project" value="TreeGrafter"/>
</dbReference>
<dbReference type="InterPro" id="IPR013132">
    <property type="entry name" value="PseI/NeuA/B-like_N"/>
</dbReference>
<protein>
    <recommendedName>
        <fullName evidence="1">PseI/NeuA/B-like domain-containing protein</fullName>
    </recommendedName>
</protein>
<evidence type="ECO:0000313" key="2">
    <source>
        <dbReference type="EMBL" id="ONF91285.1"/>
    </source>
</evidence>
<reference evidence="2 3" key="1">
    <citation type="submission" date="2017-01" db="EMBL/GenBank/DDBJ databases">
        <title>Comparative genomic analysis of Brazilian Leptospira santarosai.</title>
        <authorList>
            <person name="Moreno L.Z."/>
            <person name="Miraglia F."/>
            <person name="Kremer F.S."/>
            <person name="Eslabao M.R."/>
            <person name="Lilenbaum W."/>
            <person name="Dellagostin O.A."/>
            <person name="Moreno A.M."/>
        </authorList>
    </citation>
    <scope>NUCLEOTIDE SEQUENCE [LARGE SCALE GENOMIC DNA]</scope>
    <source>
        <strain evidence="2 3">M52/8-19</strain>
    </source>
</reference>
<dbReference type="PANTHER" id="PTHR42966:SF1">
    <property type="entry name" value="SIALIC ACID SYNTHASE"/>
    <property type="match status" value="1"/>
</dbReference>
<dbReference type="EMBL" id="MTSU01000023">
    <property type="protein sequence ID" value="ONF91285.1"/>
    <property type="molecule type" value="Genomic_DNA"/>
</dbReference>
<dbReference type="AlphaFoldDB" id="A0AB73LW73"/>
<comment type="caution">
    <text evidence="2">The sequence shown here is derived from an EMBL/GenBank/DDBJ whole genome shotgun (WGS) entry which is preliminary data.</text>
</comment>
<name>A0AB73LW73_9LEPT</name>
<gene>
    <name evidence="2" type="ORF">BWD14_17695</name>
</gene>
<dbReference type="Proteomes" id="UP000189337">
    <property type="component" value="Unassembled WGS sequence"/>
</dbReference>
<sequence>MKLEFIAEIGLNHNGNFGLAYELIRQAKYSGADIAKFQLGWRSKKEEINSIDKQILSDLKKWADYFEIELMFSVFTNEAYDLIKPFNFSRYKIASRTVKDDLDLVKKIVDEGKPTYISLGMWEGESLPISRQFENVRYFWCKSKYPSTPWDLLDFPKDFNNSPYFGYSDHSIGIDTVLLAISRGAKIIEKHFTLDKSDVTIRDHALSATPSEFLLLTQIGREMYKKINIGV</sequence>
<dbReference type="InterPro" id="IPR051690">
    <property type="entry name" value="PseI-like"/>
</dbReference>
<dbReference type="PANTHER" id="PTHR42966">
    <property type="entry name" value="N-ACETYLNEURAMINATE SYNTHASE"/>
    <property type="match status" value="1"/>
</dbReference>
<dbReference type="GO" id="GO:0016051">
    <property type="term" value="P:carbohydrate biosynthetic process"/>
    <property type="evidence" value="ECO:0007669"/>
    <property type="project" value="InterPro"/>
</dbReference>
<evidence type="ECO:0000259" key="1">
    <source>
        <dbReference type="Pfam" id="PF03102"/>
    </source>
</evidence>
<organism evidence="2 3">
    <name type="scientific">Leptospira santarosai</name>
    <dbReference type="NCBI Taxonomy" id="28183"/>
    <lineage>
        <taxon>Bacteria</taxon>
        <taxon>Pseudomonadati</taxon>
        <taxon>Spirochaetota</taxon>
        <taxon>Spirochaetia</taxon>
        <taxon>Leptospirales</taxon>
        <taxon>Leptospiraceae</taxon>
        <taxon>Leptospira</taxon>
    </lineage>
</organism>
<dbReference type="RefSeq" id="WP_004462889.1">
    <property type="nucleotide sequence ID" value="NZ_CP028370.1"/>
</dbReference>
<dbReference type="InterPro" id="IPR013785">
    <property type="entry name" value="Aldolase_TIM"/>
</dbReference>